<dbReference type="Pfam" id="PF21075">
    <property type="entry name" value="GDH_ACT1"/>
    <property type="match status" value="1"/>
</dbReference>
<dbReference type="Pfam" id="PF21074">
    <property type="entry name" value="GDH_C"/>
    <property type="match status" value="1"/>
</dbReference>
<proteinExistence type="predicted"/>
<dbReference type="PANTHER" id="PTHR43403">
    <property type="entry name" value="NAD-SPECIFIC GLUTAMATE DEHYDROGENASE"/>
    <property type="match status" value="1"/>
</dbReference>
<feature type="domain" description="NAD-glutamate dehydrogenase N-terminal ACT1" evidence="3">
    <location>
        <begin position="30"/>
        <end position="166"/>
    </location>
</feature>
<evidence type="ECO:0000259" key="1">
    <source>
        <dbReference type="Pfam" id="PF05088"/>
    </source>
</evidence>
<accession>A0A8X6Y332</accession>
<reference evidence="6" key="1">
    <citation type="submission" date="2020-08" db="EMBL/GenBank/DDBJ databases">
        <title>Multicomponent nature underlies the extraordinary mechanical properties of spider dragline silk.</title>
        <authorList>
            <person name="Kono N."/>
            <person name="Nakamura H."/>
            <person name="Mori M."/>
            <person name="Yoshida Y."/>
            <person name="Ohtoshi R."/>
            <person name="Malay A.D."/>
            <person name="Moran D.A.P."/>
            <person name="Tomita M."/>
            <person name="Numata K."/>
            <person name="Arakawa K."/>
        </authorList>
    </citation>
    <scope>NUCLEOTIDE SEQUENCE</scope>
</reference>
<dbReference type="InterPro" id="IPR049059">
    <property type="entry name" value="NAD_Glu_DH_HM1"/>
</dbReference>
<dbReference type="InterPro" id="IPR048381">
    <property type="entry name" value="GDH_C"/>
</dbReference>
<evidence type="ECO:0000259" key="2">
    <source>
        <dbReference type="Pfam" id="PF21074"/>
    </source>
</evidence>
<dbReference type="InterPro" id="IPR046346">
    <property type="entry name" value="Aminoacid_DH-like_N_sf"/>
</dbReference>
<sequence length="1583" mass="181286">MCIDHNVDTESLFKLADQENQQDKEKIKKFIKYFYSFVYKSDLKANDKFLLYIVNDAYNFVSQKEKDESKLVVSNIDDIPGIEGDFTTIKITNDDMPFLVDSVIATIKSHDLTICYYSNSIINIKRKDGLIDEIYSLEESNGIKESVIYVIIKGISDSFVDTLKESLQKMLKAVNCVVKDWHLMLKKLDEASLSVIPVLDTGIQEKDTWIPVSRTGMTPDRNQEQKDFLVWLKNNNFVFLGYQEYIAGKDEKLVCDGKKDLGLMRVGQSTLIPSANLDSLYILRSDLISIVHRRTYMNCIGVKEFDDQGNVVKERRFFGLFTSVAEVQDIRTIPIIKDKVKVIEKNAGFVTGGHNNKALISILQVFSCDELFQSNEDELFKICISIMSLAIRPRVRLFLRRVGDFISCIVLIPMRYASARLMFKIRDILKDETSAGSSDIYNNHIINEYDLMKLHVVLKTKNASVLDDEVLRIENKLRNITEKWEDRFIDNLYNTFSTVEDIFIRYCKAFPISYQESFEPHDAYYDMKKLEIVRKKGVSEVDLRLTRDNLNYQLKVYTPNNGGLELSKILRITKNLGAKILSHNGYYIKINGGIWIHHFVLSRVDELIDNITLKEQFEITLAKVFRKEIKNDYFNSLVIIAGLEWKEVLLIRALSAYLKQTSFNYNPEYIQKVVSEYPKVVKYLIQLFHARFDPNIDIDRAETTDIVREKIEELLKEISNVSHDYVLRSIFNLIMAILRTSYYQDDKPYLSTKFDSSKINGLPDPRPYRELYIYSNLFEGIHLRGGKLARGGLRWSDRTEDFRTEVLGLMKAQMTKNAVIVPVGAKGGFVIKQAYKDKNILREKSVECYKSFIRGMLDITDNVVDGEIIPPENVIRYDEDDPYLVVAADKGTASFSDYANQIASEYNFWLGDAFASGGSAGYYHKKMGITARGAWIAAQRHFWKMNKDIYQDATVIGIGDMAGDLFGNGMLLSKNIHLIGAFNHMHIFVDPNPDAEKSFTERKRLFELPFSTWMDYNKDLISKGGGVFERSSKQVNISQEIKKCFDITEDMLPPSDLIRYLLKAEVDFIWNGGIGTFVKAKSENHSMVGDKANDELRVNGKDIRASMFIEGGNLGCTQLGRIEYAERGGYINADFVDNSAGVICSDLEVNIKIAFVSAMKAGGVSLEKRNEILASMVDEVASKVLENHNRIETKALLLECLQAKERLEQHHRLLLSLEKSGLLNRSVEFLPTEEEIARMLTGAEGFSSPQLSILMSYARTAIKNEIIHSYLPEKDLISNDYLLGYFPKKMITKFKDFILKHQLRREIISTCIANDVVNRMGCIFINNLAENTGIKVQEAVNIYIVVNHLYDLNSLWQQIDELDGKIDVNSYLQIVRNVQKFIGRVSFWLVKNLGKLSFVELDDVTKFKDAIETLGQNLTDVLDEHLLKVYSHESTSLVELNINKDLAKKVADLCVLAYALDIISVAEQTSLSILNAGKIYFELKSLLRFDLIRTIAIKMKSRSSYWDRSLVNDLLDDLSNYHHKLAVKVIKATDNPEDKVQTWACNDKDYIERYNSFLDEMVASKLDLSKLIFIIRRIKVLAS</sequence>
<feature type="domain" description="NAD-glutamate dehydrogenase catalytic" evidence="1">
    <location>
        <begin position="710"/>
        <end position="1196"/>
    </location>
</feature>
<dbReference type="Gene3D" id="3.40.50.720">
    <property type="entry name" value="NAD(P)-binding Rossmann-like Domain"/>
    <property type="match status" value="1"/>
</dbReference>
<dbReference type="SUPFAM" id="SSF53223">
    <property type="entry name" value="Aminoacid dehydrogenase-like, N-terminal domain"/>
    <property type="match status" value="1"/>
</dbReference>
<dbReference type="GO" id="GO:0006538">
    <property type="term" value="P:L-glutamate catabolic process"/>
    <property type="evidence" value="ECO:0007669"/>
    <property type="project" value="InterPro"/>
</dbReference>
<feature type="domain" description="NAD-glutamate dehydrogenase ACT2" evidence="4">
    <location>
        <begin position="396"/>
        <end position="485"/>
    </location>
</feature>
<dbReference type="Proteomes" id="UP000886998">
    <property type="component" value="Unassembled WGS sequence"/>
</dbReference>
<evidence type="ECO:0000259" key="3">
    <source>
        <dbReference type="Pfam" id="PF21075"/>
    </source>
</evidence>
<dbReference type="InterPro" id="IPR024727">
    <property type="entry name" value="NAD_Glu_DH_N_ACT1"/>
</dbReference>
<dbReference type="Pfam" id="PF21073">
    <property type="entry name" value="GDH_HM1"/>
    <property type="match status" value="1"/>
</dbReference>
<dbReference type="EMBL" id="BMAV01015538">
    <property type="protein sequence ID" value="GFY65156.1"/>
    <property type="molecule type" value="Genomic_DNA"/>
</dbReference>
<organism evidence="6 7">
    <name type="scientific">Trichonephila inaurata madagascariensis</name>
    <dbReference type="NCBI Taxonomy" id="2747483"/>
    <lineage>
        <taxon>Eukaryota</taxon>
        <taxon>Metazoa</taxon>
        <taxon>Ecdysozoa</taxon>
        <taxon>Arthropoda</taxon>
        <taxon>Chelicerata</taxon>
        <taxon>Arachnida</taxon>
        <taxon>Araneae</taxon>
        <taxon>Araneomorphae</taxon>
        <taxon>Entelegynae</taxon>
        <taxon>Araneoidea</taxon>
        <taxon>Nephilidae</taxon>
        <taxon>Trichonephila</taxon>
        <taxon>Trichonephila inaurata</taxon>
    </lineage>
</organism>
<dbReference type="InterPro" id="IPR049064">
    <property type="entry name" value="NAD_Glu_DH_ACT3"/>
</dbReference>
<dbReference type="GO" id="GO:0004352">
    <property type="term" value="F:glutamate dehydrogenase (NAD+) activity"/>
    <property type="evidence" value="ECO:0007669"/>
    <property type="project" value="InterPro"/>
</dbReference>
<dbReference type="InterPro" id="IPR049058">
    <property type="entry name" value="NAD_Glu_DH_HM2"/>
</dbReference>
<dbReference type="PANTHER" id="PTHR43403:SF1">
    <property type="entry name" value="NAD-SPECIFIC GLUTAMATE DEHYDROGENASE"/>
    <property type="match status" value="1"/>
</dbReference>
<protein>
    <submittedName>
        <fullName evidence="6">NAD-specific glutamate dehydrogenase</fullName>
    </submittedName>
</protein>
<gene>
    <name evidence="6" type="primary">gdh</name>
    <name evidence="6" type="ORF">TNIN_36591</name>
</gene>
<dbReference type="InterPro" id="IPR049062">
    <property type="entry name" value="NAD_Glu_DH_ACT2"/>
</dbReference>
<dbReference type="Pfam" id="PF21077">
    <property type="entry name" value="GDH_ACT3"/>
    <property type="match status" value="1"/>
</dbReference>
<evidence type="ECO:0000313" key="7">
    <source>
        <dbReference type="Proteomes" id="UP000886998"/>
    </source>
</evidence>
<dbReference type="Pfam" id="PF05088">
    <property type="entry name" value="Bac_GDH_CD"/>
    <property type="match status" value="1"/>
</dbReference>
<feature type="domain" description="NAD-specific glutamate dehydrogenase C-terminal" evidence="2">
    <location>
        <begin position="1244"/>
        <end position="1578"/>
    </location>
</feature>
<keyword evidence="7" id="KW-1185">Reference proteome</keyword>
<dbReference type="GO" id="GO:0004069">
    <property type="term" value="F:L-aspartate:2-oxoglutarate aminotransferase activity"/>
    <property type="evidence" value="ECO:0007669"/>
    <property type="project" value="InterPro"/>
</dbReference>
<evidence type="ECO:0000259" key="5">
    <source>
        <dbReference type="Pfam" id="PF21077"/>
    </source>
</evidence>
<dbReference type="InterPro" id="IPR049056">
    <property type="entry name" value="NAD_Glu_DH_HM3"/>
</dbReference>
<dbReference type="InterPro" id="IPR028971">
    <property type="entry name" value="NAD-GDH_cat"/>
</dbReference>
<dbReference type="Pfam" id="PF21079">
    <property type="entry name" value="GDH_HM2"/>
    <property type="match status" value="1"/>
</dbReference>
<name>A0A8X6Y332_9ARAC</name>
<dbReference type="InterPro" id="IPR007780">
    <property type="entry name" value="NAD_Glu_DH_bac"/>
</dbReference>
<comment type="caution">
    <text evidence="6">The sequence shown here is derived from an EMBL/GenBank/DDBJ whole genome shotgun (WGS) entry which is preliminary data.</text>
</comment>
<dbReference type="SUPFAM" id="SSF51735">
    <property type="entry name" value="NAD(P)-binding Rossmann-fold domains"/>
    <property type="match status" value="1"/>
</dbReference>
<evidence type="ECO:0000259" key="4">
    <source>
        <dbReference type="Pfam" id="PF21076"/>
    </source>
</evidence>
<dbReference type="OrthoDB" id="10050812at2759"/>
<dbReference type="Pfam" id="PF21076">
    <property type="entry name" value="GDH_ACT2"/>
    <property type="match status" value="1"/>
</dbReference>
<dbReference type="InterPro" id="IPR036291">
    <property type="entry name" value="NAD(P)-bd_dom_sf"/>
</dbReference>
<feature type="domain" description="NAD-glutamate dehydrogenase ACT3" evidence="5">
    <location>
        <begin position="550"/>
        <end position="603"/>
    </location>
</feature>
<evidence type="ECO:0000313" key="6">
    <source>
        <dbReference type="EMBL" id="GFY65156.1"/>
    </source>
</evidence>
<dbReference type="Pfam" id="PF21078">
    <property type="entry name" value="GDH_HM3"/>
    <property type="match status" value="1"/>
</dbReference>
<dbReference type="PIRSF" id="PIRSF036761">
    <property type="entry name" value="GDH_Mll4104"/>
    <property type="match status" value="1"/>
</dbReference>